<dbReference type="GO" id="GO:0043596">
    <property type="term" value="C:nuclear replication fork"/>
    <property type="evidence" value="ECO:0007669"/>
    <property type="project" value="TreeGrafter"/>
</dbReference>
<dbReference type="GO" id="GO:0031297">
    <property type="term" value="P:replication fork processing"/>
    <property type="evidence" value="ECO:0007669"/>
    <property type="project" value="TreeGrafter"/>
</dbReference>
<dbReference type="Pfam" id="PF12796">
    <property type="entry name" value="Ank_2"/>
    <property type="match status" value="1"/>
</dbReference>
<dbReference type="EMBL" id="UYJE01008622">
    <property type="protein sequence ID" value="VDI65447.1"/>
    <property type="molecule type" value="Genomic_DNA"/>
</dbReference>
<reference evidence="5" key="1">
    <citation type="submission" date="2018-11" db="EMBL/GenBank/DDBJ databases">
        <authorList>
            <person name="Alioto T."/>
            <person name="Alioto T."/>
        </authorList>
    </citation>
    <scope>NUCLEOTIDE SEQUENCE</scope>
</reference>
<comment type="subcellular location">
    <subcellularLocation>
        <location evidence="1">Nucleus</location>
    </subcellularLocation>
</comment>
<organism evidence="5 6">
    <name type="scientific">Mytilus galloprovincialis</name>
    <name type="common">Mediterranean mussel</name>
    <dbReference type="NCBI Taxonomy" id="29158"/>
    <lineage>
        <taxon>Eukaryota</taxon>
        <taxon>Metazoa</taxon>
        <taxon>Spiralia</taxon>
        <taxon>Lophotrochozoa</taxon>
        <taxon>Mollusca</taxon>
        <taxon>Bivalvia</taxon>
        <taxon>Autobranchia</taxon>
        <taxon>Pteriomorphia</taxon>
        <taxon>Mytilida</taxon>
        <taxon>Mytiloidea</taxon>
        <taxon>Mytilidae</taxon>
        <taxon>Mytilinae</taxon>
        <taxon>Mytilus</taxon>
    </lineage>
</organism>
<feature type="repeat" description="ANK" evidence="4">
    <location>
        <begin position="87"/>
        <end position="119"/>
    </location>
</feature>
<sequence length="121" mass="13278">MCASNTINALYTSIRNEKGETPLHRACIEGNLKKVQKLIEQGHPVNPRDHCGWIPLHEAANHDVYEIVLYLLDHGAAINDRGGQYCGGVTPLIDSGNCGNMEIMDLLIERGANVLAKDDEV</sequence>
<dbReference type="InterPro" id="IPR036770">
    <property type="entry name" value="Ankyrin_rpt-contain_sf"/>
</dbReference>
<feature type="repeat" description="ANK" evidence="4">
    <location>
        <begin position="18"/>
        <end position="50"/>
    </location>
</feature>
<dbReference type="SUPFAM" id="SSF48403">
    <property type="entry name" value="Ankyrin repeat"/>
    <property type="match status" value="1"/>
</dbReference>
<evidence type="ECO:0000256" key="1">
    <source>
        <dbReference type="ARBA" id="ARBA00004123"/>
    </source>
</evidence>
<protein>
    <submittedName>
        <fullName evidence="5">NF-kappa-B inhibitor-like protein 2</fullName>
    </submittedName>
</protein>
<dbReference type="PROSITE" id="PS50088">
    <property type="entry name" value="ANK_REPEAT"/>
    <property type="match status" value="3"/>
</dbReference>
<dbReference type="Pfam" id="PF00023">
    <property type="entry name" value="Ank"/>
    <property type="match status" value="1"/>
</dbReference>
<evidence type="ECO:0000313" key="6">
    <source>
        <dbReference type="Proteomes" id="UP000596742"/>
    </source>
</evidence>
<dbReference type="InterPro" id="IPR052311">
    <property type="entry name" value="MMS22L-TONSL_complex_comp"/>
</dbReference>
<dbReference type="PANTHER" id="PTHR46358:SF1">
    <property type="entry name" value="TONSOKU-LIKE PROTEIN"/>
    <property type="match status" value="1"/>
</dbReference>
<evidence type="ECO:0000256" key="4">
    <source>
        <dbReference type="PROSITE-ProRule" id="PRU00023"/>
    </source>
</evidence>
<accession>A0A8B6GL30</accession>
<evidence type="ECO:0000256" key="3">
    <source>
        <dbReference type="ARBA" id="ARBA00023242"/>
    </source>
</evidence>
<dbReference type="PANTHER" id="PTHR46358">
    <property type="entry name" value="TONSOKU-LIKE PROTEIN"/>
    <property type="match status" value="1"/>
</dbReference>
<evidence type="ECO:0000256" key="2">
    <source>
        <dbReference type="ARBA" id="ARBA00022737"/>
    </source>
</evidence>
<dbReference type="SMART" id="SM00248">
    <property type="entry name" value="ANK"/>
    <property type="match status" value="3"/>
</dbReference>
<feature type="repeat" description="ANK" evidence="4">
    <location>
        <begin position="51"/>
        <end position="83"/>
    </location>
</feature>
<proteinExistence type="predicted"/>
<gene>
    <name evidence="5" type="ORF">MGAL_10B053428</name>
</gene>
<dbReference type="OrthoDB" id="5806726at2759"/>
<keyword evidence="2" id="KW-0677">Repeat</keyword>
<keyword evidence="3" id="KW-0539">Nucleus</keyword>
<dbReference type="Proteomes" id="UP000596742">
    <property type="component" value="Unassembled WGS sequence"/>
</dbReference>
<keyword evidence="6" id="KW-1185">Reference proteome</keyword>
<dbReference type="PROSITE" id="PS50297">
    <property type="entry name" value="ANK_REP_REGION"/>
    <property type="match status" value="3"/>
</dbReference>
<dbReference type="InterPro" id="IPR002110">
    <property type="entry name" value="Ankyrin_rpt"/>
</dbReference>
<comment type="caution">
    <text evidence="5">The sequence shown here is derived from an EMBL/GenBank/DDBJ whole genome shotgun (WGS) entry which is preliminary data.</text>
</comment>
<dbReference type="PRINTS" id="PR01415">
    <property type="entry name" value="ANKYRIN"/>
</dbReference>
<dbReference type="Gene3D" id="1.25.40.20">
    <property type="entry name" value="Ankyrin repeat-containing domain"/>
    <property type="match status" value="1"/>
</dbReference>
<evidence type="ECO:0000313" key="5">
    <source>
        <dbReference type="EMBL" id="VDI65447.1"/>
    </source>
</evidence>
<name>A0A8B6GL30_MYTGA</name>
<dbReference type="GO" id="GO:0000724">
    <property type="term" value="P:double-strand break repair via homologous recombination"/>
    <property type="evidence" value="ECO:0007669"/>
    <property type="project" value="TreeGrafter"/>
</dbReference>
<keyword evidence="4" id="KW-0040">ANK repeat</keyword>
<dbReference type="AlphaFoldDB" id="A0A8B6GL30"/>